<dbReference type="PROSITE" id="PS51044">
    <property type="entry name" value="ZF_SP_RING"/>
    <property type="match status" value="1"/>
</dbReference>
<evidence type="ECO:0000256" key="2">
    <source>
        <dbReference type="ARBA" id="ARBA00004718"/>
    </source>
</evidence>
<comment type="subcellular location">
    <subcellularLocation>
        <location evidence="1">Nucleus</location>
    </subcellularLocation>
</comment>
<comment type="similarity">
    <text evidence="3">Belongs to the NSE2 family.</text>
</comment>
<dbReference type="InterPro" id="IPR004181">
    <property type="entry name" value="Znf_MIZ"/>
</dbReference>
<dbReference type="EC" id="5.2.1.8" evidence="4"/>
<feature type="compositionally biased region" description="Basic and acidic residues" evidence="13">
    <location>
        <begin position="399"/>
        <end position="409"/>
    </location>
</feature>
<keyword evidence="7 12" id="KW-0863">Zinc-finger</keyword>
<evidence type="ECO:0000256" key="13">
    <source>
        <dbReference type="SAM" id="MobiDB-lite"/>
    </source>
</evidence>
<evidence type="ECO:0000313" key="16">
    <source>
        <dbReference type="Proteomes" id="UP000631181"/>
    </source>
</evidence>
<dbReference type="GO" id="GO:0016925">
    <property type="term" value="P:protein sumoylation"/>
    <property type="evidence" value="ECO:0007669"/>
    <property type="project" value="UniProtKB-UniPathway"/>
</dbReference>
<dbReference type="GO" id="GO:0008270">
    <property type="term" value="F:zinc ion binding"/>
    <property type="evidence" value="ECO:0007669"/>
    <property type="project" value="UniProtKB-KW"/>
</dbReference>
<feature type="region of interest" description="Disordered" evidence="13">
    <location>
        <begin position="95"/>
        <end position="121"/>
    </location>
</feature>
<dbReference type="UniPathway" id="UPA00886"/>
<feature type="compositionally biased region" description="Acidic residues" evidence="13">
    <location>
        <begin position="468"/>
        <end position="500"/>
    </location>
</feature>
<dbReference type="GO" id="GO:0016567">
    <property type="term" value="P:protein ubiquitination"/>
    <property type="evidence" value="ECO:0007669"/>
    <property type="project" value="InterPro"/>
</dbReference>
<keyword evidence="6" id="KW-0479">Metal-binding</keyword>
<dbReference type="Pfam" id="PF11789">
    <property type="entry name" value="zf-Nse"/>
    <property type="match status" value="1"/>
</dbReference>
<keyword evidence="11" id="KW-0539">Nucleus</keyword>
<keyword evidence="16" id="KW-1185">Reference proteome</keyword>
<keyword evidence="8" id="KW-0833">Ubl conjugation pathway</keyword>
<feature type="region of interest" description="Disordered" evidence="13">
    <location>
        <begin position="1"/>
        <end position="43"/>
    </location>
</feature>
<feature type="region of interest" description="Disordered" evidence="13">
    <location>
        <begin position="285"/>
        <end position="319"/>
    </location>
</feature>
<evidence type="ECO:0000256" key="7">
    <source>
        <dbReference type="ARBA" id="ARBA00022771"/>
    </source>
</evidence>
<dbReference type="InterPro" id="IPR003613">
    <property type="entry name" value="Ubox_domain"/>
</dbReference>
<keyword evidence="10" id="KW-0697">Rotamase</keyword>
<dbReference type="GO" id="GO:0004842">
    <property type="term" value="F:ubiquitin-protein transferase activity"/>
    <property type="evidence" value="ECO:0007669"/>
    <property type="project" value="InterPro"/>
</dbReference>
<organism evidence="15 16">
    <name type="scientific">Penicillium ucsense</name>
    <dbReference type="NCBI Taxonomy" id="2839758"/>
    <lineage>
        <taxon>Eukaryota</taxon>
        <taxon>Fungi</taxon>
        <taxon>Dikarya</taxon>
        <taxon>Ascomycota</taxon>
        <taxon>Pezizomycotina</taxon>
        <taxon>Eurotiomycetes</taxon>
        <taxon>Eurotiomycetidae</taxon>
        <taxon>Eurotiales</taxon>
        <taxon>Aspergillaceae</taxon>
        <taxon>Penicillium</taxon>
    </lineage>
</organism>
<evidence type="ECO:0000256" key="5">
    <source>
        <dbReference type="ARBA" id="ARBA00022679"/>
    </source>
</evidence>
<evidence type="ECO:0000256" key="4">
    <source>
        <dbReference type="ARBA" id="ARBA00013194"/>
    </source>
</evidence>
<dbReference type="GO" id="GO:0000724">
    <property type="term" value="P:double-strand break repair via homologous recombination"/>
    <property type="evidence" value="ECO:0007669"/>
    <property type="project" value="InterPro"/>
</dbReference>
<dbReference type="PANTHER" id="PTHR21330">
    <property type="entry name" value="E3 SUMO-PROTEIN LIGASE NSE2"/>
    <property type="match status" value="1"/>
</dbReference>
<dbReference type="Proteomes" id="UP000631181">
    <property type="component" value="Unassembled WGS sequence"/>
</dbReference>
<feature type="compositionally biased region" description="Basic and acidic residues" evidence="13">
    <location>
        <begin position="202"/>
        <end position="215"/>
    </location>
</feature>
<sequence length="500" mass="56977">MLSATPARQRTSISQSHPPPSGAHAQARQNAQERQEPELPEYQPPEFIISAEANRKLRALLDMQYLEVAKKHIHDAGMQITYSAGEVSDHLRDAQTRYQKSKEKRRNNGDGQEEDAEAGDEAYQRLAEQERKVGEIMGRLEERMRHMVDCDMKLVRMTESLKDIDKEEAQRQHAILGARQTRSQRRERRPIDSEDEDAEENDPAREPTPVREIREANAQNPPSRRLNASLAEGQQKWEELSLTQRYANNNDYTGFYRVVHDSKYPGDEAPPLPHSSTWFAHMEDPERAARDSPDQASSRRTRNQRQPSPSGSDDIAIDREKISMNCPLTLLRFKDPVISKCKHRFERDAIMEMITQARPMPVPGSRARQKAVKCPICGTPLTAEDLAFDRAMKRRVKRAEEEEARRAEDSDSDDDDSDDRPSKREQITLASDAVDPDDDAMDIDQRPAGTQIKPEPVPSGQRASLGTSEEDGQDDEEEEEEEEEEGEEEEDSEEGNESEV</sequence>
<feature type="compositionally biased region" description="Polar residues" evidence="13">
    <location>
        <begin position="294"/>
        <end position="311"/>
    </location>
</feature>
<name>A0A8J8WBY0_9EURO</name>
<evidence type="ECO:0000313" key="15">
    <source>
        <dbReference type="EMBL" id="KAF7719675.1"/>
    </source>
</evidence>
<evidence type="ECO:0000256" key="3">
    <source>
        <dbReference type="ARBA" id="ARBA00008212"/>
    </source>
</evidence>
<dbReference type="PANTHER" id="PTHR21330:SF1">
    <property type="entry name" value="E3 SUMO-PROTEIN LIGASE NSE2"/>
    <property type="match status" value="1"/>
</dbReference>
<keyword evidence="10" id="KW-0413">Isomerase</keyword>
<feature type="domain" description="SP-RING-type" evidence="14">
    <location>
        <begin position="311"/>
        <end position="401"/>
    </location>
</feature>
<gene>
    <name evidence="15" type="ORF">PECM_005582</name>
</gene>
<feature type="region of interest" description="Disordered" evidence="13">
    <location>
        <begin position="173"/>
        <end position="232"/>
    </location>
</feature>
<reference evidence="15" key="1">
    <citation type="journal article" date="2020" name="Front. Microbiol.">
        <title>Gene regulatory networks of Penicillium echinulatum 2HH and Penicillium oxalicum 114-2 inferred by a computational biology approach.</title>
        <authorList>
            <person name="Lenz A.R."/>
            <person name="Galan-Vasquez E."/>
            <person name="Balbinot E."/>
            <person name="De Abreu F.P."/>
            <person name="De Oliveira N.S."/>
            <person name="Da Rosa L.O."/>
            <person name="De Avila E Silva S."/>
            <person name="Camassola M."/>
            <person name="Dillon A.J.P."/>
            <person name="Perez-Rueda E."/>
        </authorList>
    </citation>
    <scope>NUCLEOTIDE SEQUENCE</scope>
    <source>
        <strain evidence="15">S1M29</strain>
    </source>
</reference>
<feature type="compositionally biased region" description="Polar residues" evidence="13">
    <location>
        <begin position="1"/>
        <end position="16"/>
    </location>
</feature>
<dbReference type="CDD" id="cd16651">
    <property type="entry name" value="SPL-RING_NSE2"/>
    <property type="match status" value="1"/>
</dbReference>
<dbReference type="AlphaFoldDB" id="A0A8J8WBY0"/>
<comment type="caution">
    <text evidence="15">The sequence shown here is derived from an EMBL/GenBank/DDBJ whole genome shotgun (WGS) entry which is preliminary data.</text>
</comment>
<evidence type="ECO:0000256" key="11">
    <source>
        <dbReference type="ARBA" id="ARBA00023242"/>
    </source>
</evidence>
<dbReference type="Gene3D" id="3.30.40.10">
    <property type="entry name" value="Zinc/RING finger domain, C3HC4 (zinc finger)"/>
    <property type="match status" value="1"/>
</dbReference>
<dbReference type="GO" id="GO:0030915">
    <property type="term" value="C:Smc5-Smc6 complex"/>
    <property type="evidence" value="ECO:0007669"/>
    <property type="project" value="InterPro"/>
</dbReference>
<evidence type="ECO:0000256" key="10">
    <source>
        <dbReference type="ARBA" id="ARBA00023110"/>
    </source>
</evidence>
<evidence type="ECO:0000256" key="8">
    <source>
        <dbReference type="ARBA" id="ARBA00022786"/>
    </source>
</evidence>
<feature type="compositionally biased region" description="Acidic residues" evidence="13">
    <location>
        <begin position="111"/>
        <end position="120"/>
    </location>
</feature>
<dbReference type="EMBL" id="WIWV01000004">
    <property type="protein sequence ID" value="KAF7719675.1"/>
    <property type="molecule type" value="Genomic_DNA"/>
</dbReference>
<dbReference type="GO" id="GO:0061665">
    <property type="term" value="F:SUMO ligase activity"/>
    <property type="evidence" value="ECO:0007669"/>
    <property type="project" value="TreeGrafter"/>
</dbReference>
<feature type="region of interest" description="Disordered" evidence="13">
    <location>
        <begin position="399"/>
        <end position="500"/>
    </location>
</feature>
<evidence type="ECO:0000256" key="12">
    <source>
        <dbReference type="PROSITE-ProRule" id="PRU00452"/>
    </source>
</evidence>
<keyword evidence="9" id="KW-0862">Zinc</keyword>
<dbReference type="SMART" id="SM00504">
    <property type="entry name" value="Ubox"/>
    <property type="match status" value="1"/>
</dbReference>
<proteinExistence type="inferred from homology"/>
<dbReference type="SUPFAM" id="SSF57850">
    <property type="entry name" value="RING/U-box"/>
    <property type="match status" value="1"/>
</dbReference>
<accession>A0A8J8WBY0</accession>
<comment type="pathway">
    <text evidence="2">Protein modification; protein sumoylation.</text>
</comment>
<dbReference type="InterPro" id="IPR013083">
    <property type="entry name" value="Znf_RING/FYVE/PHD"/>
</dbReference>
<evidence type="ECO:0000256" key="9">
    <source>
        <dbReference type="ARBA" id="ARBA00022833"/>
    </source>
</evidence>
<keyword evidence="5" id="KW-0808">Transferase</keyword>
<dbReference type="GO" id="GO:0005634">
    <property type="term" value="C:nucleus"/>
    <property type="evidence" value="ECO:0007669"/>
    <property type="project" value="UniProtKB-SubCell"/>
</dbReference>
<dbReference type="GO" id="GO:0003755">
    <property type="term" value="F:peptidyl-prolyl cis-trans isomerase activity"/>
    <property type="evidence" value="ECO:0007669"/>
    <property type="project" value="UniProtKB-KW"/>
</dbReference>
<dbReference type="InterPro" id="IPR026846">
    <property type="entry name" value="Nse2(Mms21)"/>
</dbReference>
<evidence type="ECO:0000256" key="6">
    <source>
        <dbReference type="ARBA" id="ARBA00022723"/>
    </source>
</evidence>
<dbReference type="OrthoDB" id="756301at2759"/>
<evidence type="ECO:0000256" key="1">
    <source>
        <dbReference type="ARBA" id="ARBA00004123"/>
    </source>
</evidence>
<protein>
    <recommendedName>
        <fullName evidence="4">peptidylprolyl isomerase</fullName>
        <ecNumber evidence="4">5.2.1.8</ecNumber>
    </recommendedName>
</protein>
<evidence type="ECO:0000259" key="14">
    <source>
        <dbReference type="PROSITE" id="PS51044"/>
    </source>
</evidence>